<dbReference type="AlphaFoldDB" id="A0A1I0M950"/>
<reference evidence="2 3" key="1">
    <citation type="submission" date="2016-10" db="EMBL/GenBank/DDBJ databases">
        <authorList>
            <person name="de Groot N.N."/>
        </authorList>
    </citation>
    <scope>NUCLEOTIDE SEQUENCE [LARGE SCALE GENOMIC DNA]</scope>
    <source>
        <strain evidence="2 3">TC2-24</strain>
    </source>
</reference>
<protein>
    <submittedName>
        <fullName evidence="2">Type I phosphodiesterase / nucleotide pyrophosphatase</fullName>
    </submittedName>
</protein>
<gene>
    <name evidence="2" type="ORF">SAMN04487850_0417</name>
</gene>
<dbReference type="InterPro" id="IPR017850">
    <property type="entry name" value="Alkaline_phosphatase_core_sf"/>
</dbReference>
<dbReference type="SUPFAM" id="SSF53649">
    <property type="entry name" value="Alkaline phosphatase-like"/>
    <property type="match status" value="1"/>
</dbReference>
<dbReference type="CDD" id="cd16016">
    <property type="entry name" value="AP-SPAP"/>
    <property type="match status" value="1"/>
</dbReference>
<organism evidence="2 3">
    <name type="scientific">Prevotella aff. ruminicola Tc2-24</name>
    <dbReference type="NCBI Taxonomy" id="81582"/>
    <lineage>
        <taxon>Bacteria</taxon>
        <taxon>Pseudomonadati</taxon>
        <taxon>Bacteroidota</taxon>
        <taxon>Bacteroidia</taxon>
        <taxon>Bacteroidales</taxon>
        <taxon>Prevotellaceae</taxon>
        <taxon>Prevotella</taxon>
    </lineage>
</organism>
<keyword evidence="3" id="KW-1185">Reference proteome</keyword>
<feature type="signal peptide" evidence="1">
    <location>
        <begin position="1"/>
        <end position="22"/>
    </location>
</feature>
<dbReference type="Gene3D" id="3.30.1360.150">
    <property type="match status" value="1"/>
</dbReference>
<dbReference type="Pfam" id="PF01663">
    <property type="entry name" value="Phosphodiest"/>
    <property type="match status" value="1"/>
</dbReference>
<sequence length="509" mass="57156">MKNKYIYITLLAVVGWHAEALAQDGARQAPRLVVSITIDQLRSDYLETFAPLYGPNGFKKLLAEGVVYENATYPFFEPDRASAISSVVTGTTPYYHSIVGTRWLDKATLRPVLCTDSQKQDSVPSPVQMAVSTMGDELKVATHGEAKVFAVAPFEDAAILSAGHAADGAVWLDTQTGRWTTSQYYMNEVPQWLLSFNELYSYEDKSRKREWKPLIVQQKPDFRYTFKGDRRHQDYQTSGLINADITELALHSQSNLAMGYDGVTDLLCLTYYAGTYGHRPVSVSQKELQDTYLRLDREIATLVAQLETRIGQGQVMFVVTSTGYSDPEETDYTAYRIPTGTFYINRTASLLNMYFGALWGQGRYVEGCYGRQLFFNHQLLESKRISMTDATQRAQEFVAQMAGVRNVYTRLQLLGSYHEQIAKIRNSFNPQRNGDLLIEVAPGWHLQNEETGEDLLSQASAITFPILIYGNGLTAQRVQTPVTVDRIAPTVAKTIRIRAPNACASEPLF</sequence>
<dbReference type="RefSeq" id="WP_091914394.1">
    <property type="nucleotide sequence ID" value="NZ_FOIQ01000001.1"/>
</dbReference>
<dbReference type="InterPro" id="IPR002591">
    <property type="entry name" value="Phosphodiest/P_Trfase"/>
</dbReference>
<dbReference type="Proteomes" id="UP000199373">
    <property type="component" value="Unassembled WGS sequence"/>
</dbReference>
<dbReference type="Gene3D" id="3.40.720.10">
    <property type="entry name" value="Alkaline Phosphatase, subunit A"/>
    <property type="match status" value="1"/>
</dbReference>
<dbReference type="EMBL" id="FOIQ01000001">
    <property type="protein sequence ID" value="SEV84504.1"/>
    <property type="molecule type" value="Genomic_DNA"/>
</dbReference>
<evidence type="ECO:0000256" key="1">
    <source>
        <dbReference type="SAM" id="SignalP"/>
    </source>
</evidence>
<proteinExistence type="predicted"/>
<feature type="chain" id="PRO_5011703937" evidence="1">
    <location>
        <begin position="23"/>
        <end position="509"/>
    </location>
</feature>
<dbReference type="GO" id="GO:0004035">
    <property type="term" value="F:alkaline phosphatase activity"/>
    <property type="evidence" value="ECO:0007669"/>
    <property type="project" value="InterPro"/>
</dbReference>
<evidence type="ECO:0000313" key="2">
    <source>
        <dbReference type="EMBL" id="SEV84504.1"/>
    </source>
</evidence>
<keyword evidence="1" id="KW-0732">Signal</keyword>
<dbReference type="InterPro" id="IPR026263">
    <property type="entry name" value="Alkaline_phosphatase_prok"/>
</dbReference>
<dbReference type="PIRSF" id="PIRSF031924">
    <property type="entry name" value="Pi-irrepressible_AP"/>
    <property type="match status" value="1"/>
</dbReference>
<accession>A0A1I0M950</accession>
<name>A0A1I0M950_9BACT</name>
<evidence type="ECO:0000313" key="3">
    <source>
        <dbReference type="Proteomes" id="UP000199373"/>
    </source>
</evidence>